<proteinExistence type="predicted"/>
<evidence type="ECO:0000313" key="3">
    <source>
        <dbReference type="EMBL" id="CDP17905.1"/>
    </source>
</evidence>
<dbReference type="STRING" id="49390.A0A068VAN3"/>
<feature type="transmembrane region" description="Helical" evidence="1">
    <location>
        <begin position="68"/>
        <end position="88"/>
    </location>
</feature>
<dbReference type="InterPro" id="IPR045840">
    <property type="entry name" value="Ariadne"/>
</dbReference>
<accession>A0A068VAN3</accession>
<gene>
    <name evidence="3" type="ORF">GSCOC_T00004307001</name>
</gene>
<feature type="transmembrane region" description="Helical" evidence="1">
    <location>
        <begin position="38"/>
        <end position="61"/>
    </location>
</feature>
<dbReference type="EMBL" id="HG739272">
    <property type="protein sequence ID" value="CDP17905.1"/>
    <property type="molecule type" value="Genomic_DNA"/>
</dbReference>
<name>A0A068VAN3_COFCA</name>
<reference evidence="4" key="1">
    <citation type="journal article" date="2014" name="Science">
        <title>The coffee genome provides insight into the convergent evolution of caffeine biosynthesis.</title>
        <authorList>
            <person name="Denoeud F."/>
            <person name="Carretero-Paulet L."/>
            <person name="Dereeper A."/>
            <person name="Droc G."/>
            <person name="Guyot R."/>
            <person name="Pietrella M."/>
            <person name="Zheng C."/>
            <person name="Alberti A."/>
            <person name="Anthony F."/>
            <person name="Aprea G."/>
            <person name="Aury J.M."/>
            <person name="Bento P."/>
            <person name="Bernard M."/>
            <person name="Bocs S."/>
            <person name="Campa C."/>
            <person name="Cenci A."/>
            <person name="Combes M.C."/>
            <person name="Crouzillat D."/>
            <person name="Da Silva C."/>
            <person name="Daddiego L."/>
            <person name="De Bellis F."/>
            <person name="Dussert S."/>
            <person name="Garsmeur O."/>
            <person name="Gayraud T."/>
            <person name="Guignon V."/>
            <person name="Jahn K."/>
            <person name="Jamilloux V."/>
            <person name="Joet T."/>
            <person name="Labadie K."/>
            <person name="Lan T."/>
            <person name="Leclercq J."/>
            <person name="Lepelley M."/>
            <person name="Leroy T."/>
            <person name="Li L.T."/>
            <person name="Librado P."/>
            <person name="Lopez L."/>
            <person name="Munoz A."/>
            <person name="Noel B."/>
            <person name="Pallavicini A."/>
            <person name="Perrotta G."/>
            <person name="Poncet V."/>
            <person name="Pot D."/>
            <person name="Priyono X."/>
            <person name="Rigoreau M."/>
            <person name="Rouard M."/>
            <person name="Rozas J."/>
            <person name="Tranchant-Dubreuil C."/>
            <person name="VanBuren R."/>
            <person name="Zhang Q."/>
            <person name="Andrade A.C."/>
            <person name="Argout X."/>
            <person name="Bertrand B."/>
            <person name="de Kochko A."/>
            <person name="Graziosi G."/>
            <person name="Henry R.J."/>
            <person name="Jayarama X."/>
            <person name="Ming R."/>
            <person name="Nagai C."/>
            <person name="Rounsley S."/>
            <person name="Sankoff D."/>
            <person name="Giuliano G."/>
            <person name="Albert V.A."/>
            <person name="Wincker P."/>
            <person name="Lashermes P."/>
        </authorList>
    </citation>
    <scope>NUCLEOTIDE SEQUENCE [LARGE SCALE GENOMIC DNA]</scope>
    <source>
        <strain evidence="4">cv. DH200-94</strain>
    </source>
</reference>
<protein>
    <submittedName>
        <fullName evidence="3">DH200=94 genomic scaffold, scaffold_188</fullName>
    </submittedName>
</protein>
<evidence type="ECO:0000313" key="4">
    <source>
        <dbReference type="Proteomes" id="UP000295252"/>
    </source>
</evidence>
<dbReference type="Pfam" id="PF19422">
    <property type="entry name" value="Ariadne"/>
    <property type="match status" value="1"/>
</dbReference>
<sequence length="206" mass="24041">MQPSTLCVWTTILVRLPILRWFKILTQLIQFDMSSHDFIHFAHACISIAVLCDLIIFIGSLKFPALRVVNKLTLLPACSLLLLSYLLFEPTLLLCGGATGISHSWNSIEGHICGRYKELQLWRYSHYYNQFKAHTDSLKLEATLQDRLQQKIVILEAKNLESRDFSWVTDGFNRLFRSRRILSYSYPFAYYMFGDDLFKNKFLCQV</sequence>
<evidence type="ECO:0000256" key="1">
    <source>
        <dbReference type="SAM" id="Phobius"/>
    </source>
</evidence>
<keyword evidence="1" id="KW-0472">Membrane</keyword>
<feature type="domain" description="Ariadne" evidence="2">
    <location>
        <begin position="123"/>
        <end position="201"/>
    </location>
</feature>
<dbReference type="Gene3D" id="1.20.120.1750">
    <property type="match status" value="1"/>
</dbReference>
<keyword evidence="4" id="KW-1185">Reference proteome</keyword>
<dbReference type="PhylomeDB" id="A0A068VAN3"/>
<evidence type="ECO:0000259" key="2">
    <source>
        <dbReference type="Pfam" id="PF19422"/>
    </source>
</evidence>
<dbReference type="AlphaFoldDB" id="A0A068VAN3"/>
<organism evidence="3 4">
    <name type="scientific">Coffea canephora</name>
    <name type="common">Robusta coffee</name>
    <dbReference type="NCBI Taxonomy" id="49390"/>
    <lineage>
        <taxon>Eukaryota</taxon>
        <taxon>Viridiplantae</taxon>
        <taxon>Streptophyta</taxon>
        <taxon>Embryophyta</taxon>
        <taxon>Tracheophyta</taxon>
        <taxon>Spermatophyta</taxon>
        <taxon>Magnoliopsida</taxon>
        <taxon>eudicotyledons</taxon>
        <taxon>Gunneridae</taxon>
        <taxon>Pentapetalae</taxon>
        <taxon>asterids</taxon>
        <taxon>lamiids</taxon>
        <taxon>Gentianales</taxon>
        <taxon>Rubiaceae</taxon>
        <taxon>Ixoroideae</taxon>
        <taxon>Gardenieae complex</taxon>
        <taxon>Bertiereae - Coffeeae clade</taxon>
        <taxon>Coffeeae</taxon>
        <taxon>Coffea</taxon>
    </lineage>
</organism>
<dbReference type="Proteomes" id="UP000295252">
    <property type="component" value="Unassembled WGS sequence"/>
</dbReference>
<keyword evidence="1" id="KW-0812">Transmembrane</keyword>
<dbReference type="InParanoid" id="A0A068VAN3"/>
<keyword evidence="1" id="KW-1133">Transmembrane helix</keyword>
<dbReference type="Gramene" id="CDP17905">
    <property type="protein sequence ID" value="CDP17905"/>
    <property type="gene ID" value="GSCOC_T00004307001"/>
</dbReference>